<keyword evidence="5 13" id="KW-1133">Transmembrane helix</keyword>
<evidence type="ECO:0000256" key="13">
    <source>
        <dbReference type="SAM" id="Phobius"/>
    </source>
</evidence>
<dbReference type="CDD" id="cd08612">
    <property type="entry name" value="GDPD_GDE4"/>
    <property type="match status" value="1"/>
</dbReference>
<dbReference type="GO" id="GO:0008081">
    <property type="term" value="F:phosphoric diester hydrolase activity"/>
    <property type="evidence" value="ECO:0007669"/>
    <property type="project" value="InterPro"/>
</dbReference>
<evidence type="ECO:0000256" key="4">
    <source>
        <dbReference type="ARBA" id="ARBA00022801"/>
    </source>
</evidence>
<dbReference type="InterPro" id="IPR052271">
    <property type="entry name" value="GDPD-Related"/>
</dbReference>
<proteinExistence type="inferred from homology"/>
<dbReference type="Proteomes" id="UP000887566">
    <property type="component" value="Unplaced"/>
</dbReference>
<evidence type="ECO:0000256" key="1">
    <source>
        <dbReference type="ARBA" id="ARBA00004370"/>
    </source>
</evidence>
<evidence type="ECO:0000256" key="6">
    <source>
        <dbReference type="ARBA" id="ARBA00023098"/>
    </source>
</evidence>
<name>A0A914WZZ5_9BILA</name>
<dbReference type="InterPro" id="IPR017946">
    <property type="entry name" value="PLC-like_Pdiesterase_TIM-brl"/>
</dbReference>
<dbReference type="InterPro" id="IPR030395">
    <property type="entry name" value="GP_PDE_dom"/>
</dbReference>
<dbReference type="AlphaFoldDB" id="A0A914WZZ5"/>
<evidence type="ECO:0000256" key="12">
    <source>
        <dbReference type="ARBA" id="ARBA00048947"/>
    </source>
</evidence>
<evidence type="ECO:0000256" key="9">
    <source>
        <dbReference type="ARBA" id="ARBA00047392"/>
    </source>
</evidence>
<evidence type="ECO:0000259" key="14">
    <source>
        <dbReference type="PROSITE" id="PS51704"/>
    </source>
</evidence>
<keyword evidence="6" id="KW-0443">Lipid metabolism</keyword>
<sequence length="330" mass="38478">MAYWWLIAVGVVGGYWVVSLVLLRFPNILHKRKQVKFPCRHVSHRGGAGERLENTMSAFRHAVDDCRTEVLELDCQLTLDGQVVVAHDDLLDRICGVSKSVSDYRYDELPEILSSLQLTFYHKMEVHPSENESVQDRKIPLLRDVFTAFPGVPINLDVKTESTELLEKVETMIKEFDREAITPWGNFRDSVTKNCYAKNPNIPLFSSIRRVVLILLWFYTGLLPFIPIKESFFEILMPSTATKIFDLSERRNHLTWQHRALVWIIDLLLMRPVLFRHLQRRGIKVLVWVLNDDEDYERAFRLGADGIMTDFPTKLREYLDKNQSLLSKDE</sequence>
<keyword evidence="4" id="KW-0378">Hydrolase</keyword>
<dbReference type="Pfam" id="PF03009">
    <property type="entry name" value="GDPD"/>
    <property type="match status" value="1"/>
</dbReference>
<comment type="catalytic activity">
    <reaction evidence="10">
        <text>N-hexadecanoyl-1-(9Z-octadecenoyl)-sn-glycero-3-phosphoethanolamine + H2O = N-hexadecanoylethanolamine + 1-(9Z-octadecenoyl)-sn-glycero-3-phosphate + H(+)</text>
        <dbReference type="Rhea" id="RHEA:53168"/>
        <dbReference type="ChEBI" id="CHEBI:15377"/>
        <dbReference type="ChEBI" id="CHEBI:15378"/>
        <dbReference type="ChEBI" id="CHEBI:71464"/>
        <dbReference type="ChEBI" id="CHEBI:74544"/>
        <dbReference type="ChEBI" id="CHEBI:85217"/>
    </reaction>
    <physiologicalReaction direction="left-to-right" evidence="10">
        <dbReference type="Rhea" id="RHEA:53169"/>
    </physiologicalReaction>
</comment>
<dbReference type="PROSITE" id="PS51704">
    <property type="entry name" value="GP_PDE"/>
    <property type="match status" value="1"/>
</dbReference>
<evidence type="ECO:0000256" key="8">
    <source>
        <dbReference type="ARBA" id="ARBA00036083"/>
    </source>
</evidence>
<evidence type="ECO:0000256" key="5">
    <source>
        <dbReference type="ARBA" id="ARBA00022989"/>
    </source>
</evidence>
<comment type="catalytic activity">
    <reaction evidence="12">
        <text>N,1-di-(9Z-octadecenoyl)-sn-glycero-3-phosphoethanolamine + H2O = N-(9Z-octadecenoyl) ethanolamine + 1-(9Z-octadecenoyl)-sn-glycero-3-phosphate + H(+)</text>
        <dbReference type="Rhea" id="RHEA:56460"/>
        <dbReference type="ChEBI" id="CHEBI:15377"/>
        <dbReference type="ChEBI" id="CHEBI:15378"/>
        <dbReference type="ChEBI" id="CHEBI:71466"/>
        <dbReference type="ChEBI" id="CHEBI:74544"/>
        <dbReference type="ChEBI" id="CHEBI:85222"/>
    </reaction>
    <physiologicalReaction direction="left-to-right" evidence="12">
        <dbReference type="Rhea" id="RHEA:56461"/>
    </physiologicalReaction>
</comment>
<evidence type="ECO:0000256" key="11">
    <source>
        <dbReference type="ARBA" id="ARBA00048580"/>
    </source>
</evidence>
<dbReference type="GO" id="GO:0005789">
    <property type="term" value="C:endoplasmic reticulum membrane"/>
    <property type="evidence" value="ECO:0007669"/>
    <property type="project" value="TreeGrafter"/>
</dbReference>
<comment type="catalytic activity">
    <reaction evidence="11">
        <text>1-O-(1Z-octadecenyl)-sn-glycero-3-phospho-N-hexadecanoyl-ethanolamine + H2O = 1-O-(1Z-octadecenyl)-sn-glycero-3-phosphate + N-hexadecanoylethanolamine + H(+)</text>
        <dbReference type="Rhea" id="RHEA:53184"/>
        <dbReference type="ChEBI" id="CHEBI:15377"/>
        <dbReference type="ChEBI" id="CHEBI:15378"/>
        <dbReference type="ChEBI" id="CHEBI:71464"/>
        <dbReference type="ChEBI" id="CHEBI:137009"/>
        <dbReference type="ChEBI" id="CHEBI:137017"/>
    </reaction>
    <physiologicalReaction direction="left-to-right" evidence="11">
        <dbReference type="Rhea" id="RHEA:53185"/>
    </physiologicalReaction>
</comment>
<dbReference type="WBParaSite" id="PSAMB.scaffold5921size10576.g27538.t1">
    <property type="protein sequence ID" value="PSAMB.scaffold5921size10576.g27538.t1"/>
    <property type="gene ID" value="PSAMB.scaffold5921size10576.g27538"/>
</dbReference>
<reference evidence="16" key="1">
    <citation type="submission" date="2022-11" db="UniProtKB">
        <authorList>
            <consortium name="WormBaseParasite"/>
        </authorList>
    </citation>
    <scope>IDENTIFICATION</scope>
</reference>
<evidence type="ECO:0000256" key="2">
    <source>
        <dbReference type="ARBA" id="ARBA00007277"/>
    </source>
</evidence>
<evidence type="ECO:0000313" key="16">
    <source>
        <dbReference type="WBParaSite" id="PSAMB.scaffold5921size10576.g27538.t1"/>
    </source>
</evidence>
<keyword evidence="7 13" id="KW-0472">Membrane</keyword>
<organism evidence="15 16">
    <name type="scientific">Plectus sambesii</name>
    <dbReference type="NCBI Taxonomy" id="2011161"/>
    <lineage>
        <taxon>Eukaryota</taxon>
        <taxon>Metazoa</taxon>
        <taxon>Ecdysozoa</taxon>
        <taxon>Nematoda</taxon>
        <taxon>Chromadorea</taxon>
        <taxon>Plectida</taxon>
        <taxon>Plectina</taxon>
        <taxon>Plectoidea</taxon>
        <taxon>Plectidae</taxon>
        <taxon>Plectus</taxon>
    </lineage>
</organism>
<comment type="subcellular location">
    <subcellularLocation>
        <location evidence="1">Membrane</location>
    </subcellularLocation>
</comment>
<dbReference type="PANTHER" id="PTHR42758">
    <property type="entry name" value="PHOSPHATIDYLGLYCEROL PHOSPHOLIPASE C"/>
    <property type="match status" value="1"/>
</dbReference>
<feature type="domain" description="GP-PDE" evidence="14">
    <location>
        <begin position="39"/>
        <end position="319"/>
    </location>
</feature>
<accession>A0A914WZZ5</accession>
<evidence type="ECO:0000313" key="15">
    <source>
        <dbReference type="Proteomes" id="UP000887566"/>
    </source>
</evidence>
<keyword evidence="15" id="KW-1185">Reference proteome</keyword>
<evidence type="ECO:0000256" key="10">
    <source>
        <dbReference type="ARBA" id="ARBA00047538"/>
    </source>
</evidence>
<dbReference type="SUPFAM" id="SSF51695">
    <property type="entry name" value="PLC-like phosphodiesterases"/>
    <property type="match status" value="1"/>
</dbReference>
<keyword evidence="3 13" id="KW-0812">Transmembrane</keyword>
<dbReference type="Gene3D" id="3.20.20.190">
    <property type="entry name" value="Phosphatidylinositol (PI) phosphodiesterase"/>
    <property type="match status" value="1"/>
</dbReference>
<comment type="similarity">
    <text evidence="2">Belongs to the glycerophosphoryl diester phosphodiesterase family.</text>
</comment>
<comment type="catalytic activity">
    <reaction evidence="8">
        <text>1-O-hexadecyl-sn-glycero-3-phosphocholine + H2O = 1-O-hexadecyl-sn-glycero-3-phosphate + choline + H(+)</text>
        <dbReference type="Rhea" id="RHEA:41143"/>
        <dbReference type="ChEBI" id="CHEBI:15354"/>
        <dbReference type="ChEBI" id="CHEBI:15377"/>
        <dbReference type="ChEBI" id="CHEBI:15378"/>
        <dbReference type="ChEBI" id="CHEBI:64496"/>
        <dbReference type="ChEBI" id="CHEBI:77580"/>
    </reaction>
    <physiologicalReaction direction="left-to-right" evidence="8">
        <dbReference type="Rhea" id="RHEA:41144"/>
    </physiologicalReaction>
</comment>
<evidence type="ECO:0000256" key="7">
    <source>
        <dbReference type="ARBA" id="ARBA00023136"/>
    </source>
</evidence>
<feature type="transmembrane region" description="Helical" evidence="13">
    <location>
        <begin position="211"/>
        <end position="228"/>
    </location>
</feature>
<feature type="transmembrane region" description="Helical" evidence="13">
    <location>
        <begin position="6"/>
        <end position="25"/>
    </location>
</feature>
<dbReference type="GO" id="GO:0004622">
    <property type="term" value="F:phosphatidylcholine lysophospholipase activity"/>
    <property type="evidence" value="ECO:0007669"/>
    <property type="project" value="TreeGrafter"/>
</dbReference>
<comment type="catalytic activity">
    <reaction evidence="9">
        <text>N-(5Z,8Z,11Z,14Z-eicosatetraenoyl)-1-(9Z-octadecenoyl)-sn-glycero-3-phosphoethanolamine + H2O = N-(5Z,8Z,11Z,14Z-eicosatetraenoyl)-ethanolamine + 1-(9Z-octadecenoyl)-sn-glycero-3-phosphate + H(+)</text>
        <dbReference type="Rhea" id="RHEA:45544"/>
        <dbReference type="ChEBI" id="CHEBI:2700"/>
        <dbReference type="ChEBI" id="CHEBI:15377"/>
        <dbReference type="ChEBI" id="CHEBI:15378"/>
        <dbReference type="ChEBI" id="CHEBI:74544"/>
        <dbReference type="ChEBI" id="CHEBI:85223"/>
    </reaction>
    <physiologicalReaction direction="left-to-right" evidence="9">
        <dbReference type="Rhea" id="RHEA:45545"/>
    </physiologicalReaction>
</comment>
<protein>
    <submittedName>
        <fullName evidence="16">GP-PDE domain-containing protein</fullName>
    </submittedName>
</protein>
<dbReference type="GO" id="GO:0046475">
    <property type="term" value="P:glycerophospholipid catabolic process"/>
    <property type="evidence" value="ECO:0007669"/>
    <property type="project" value="TreeGrafter"/>
</dbReference>
<dbReference type="PANTHER" id="PTHR42758:SF2">
    <property type="entry name" value="PHOSPHATIDYLGLYCEROL PHOSPHOLIPASE C"/>
    <property type="match status" value="1"/>
</dbReference>
<evidence type="ECO:0000256" key="3">
    <source>
        <dbReference type="ARBA" id="ARBA00022692"/>
    </source>
</evidence>